<evidence type="ECO:0000313" key="3">
    <source>
        <dbReference type="Proteomes" id="UP000499080"/>
    </source>
</evidence>
<keyword evidence="3" id="KW-1185">Reference proteome</keyword>
<protein>
    <submittedName>
        <fullName evidence="1">Uncharacterized protein</fullName>
    </submittedName>
</protein>
<dbReference type="Proteomes" id="UP000499080">
    <property type="component" value="Unassembled WGS sequence"/>
</dbReference>
<organism evidence="1 3">
    <name type="scientific">Araneus ventricosus</name>
    <name type="common">Orbweaver spider</name>
    <name type="synonym">Epeira ventricosa</name>
    <dbReference type="NCBI Taxonomy" id="182803"/>
    <lineage>
        <taxon>Eukaryota</taxon>
        <taxon>Metazoa</taxon>
        <taxon>Ecdysozoa</taxon>
        <taxon>Arthropoda</taxon>
        <taxon>Chelicerata</taxon>
        <taxon>Arachnida</taxon>
        <taxon>Araneae</taxon>
        <taxon>Araneomorphae</taxon>
        <taxon>Entelegynae</taxon>
        <taxon>Araneoidea</taxon>
        <taxon>Araneidae</taxon>
        <taxon>Araneus</taxon>
    </lineage>
</organism>
<comment type="caution">
    <text evidence="1">The sequence shown here is derived from an EMBL/GenBank/DDBJ whole genome shotgun (WGS) entry which is preliminary data.</text>
</comment>
<dbReference type="EMBL" id="BGPR01201044">
    <property type="protein sequence ID" value="GBN17964.1"/>
    <property type="molecule type" value="Genomic_DNA"/>
</dbReference>
<proteinExistence type="predicted"/>
<dbReference type="AlphaFoldDB" id="A0A4Y2LT85"/>
<evidence type="ECO:0000313" key="2">
    <source>
        <dbReference type="EMBL" id="GBN17964.1"/>
    </source>
</evidence>
<dbReference type="EMBL" id="BGPR01200956">
    <property type="protein sequence ID" value="GBN17742.1"/>
    <property type="molecule type" value="Genomic_DNA"/>
</dbReference>
<gene>
    <name evidence="1" type="ORF">AVEN_189258_1</name>
    <name evidence="2" type="ORF">AVEN_38687_1</name>
</gene>
<reference evidence="1 3" key="1">
    <citation type="journal article" date="2019" name="Sci. Rep.">
        <title>Orb-weaving spider Araneus ventricosus genome elucidates the spidroin gene catalogue.</title>
        <authorList>
            <person name="Kono N."/>
            <person name="Nakamura H."/>
            <person name="Ohtoshi R."/>
            <person name="Moran D.A.P."/>
            <person name="Shinohara A."/>
            <person name="Yoshida Y."/>
            <person name="Fujiwara M."/>
            <person name="Mori M."/>
            <person name="Tomita M."/>
            <person name="Arakawa K."/>
        </authorList>
    </citation>
    <scope>NUCLEOTIDE SEQUENCE [LARGE SCALE GENOMIC DNA]</scope>
</reference>
<sequence>MYDATVSHVFSISLIAPEDCCFVVTSPSSDKLSSKLLAVNHNQLHKLFSGQLLVMLFHKFIDIISIQLQSLDLGQRYNFVDSDSSMSHSTTLSDQSFFRAEVRVFLVIPRHAFSIILRQETIWNLYF</sequence>
<accession>A0A4Y2LT85</accession>
<evidence type="ECO:0000313" key="1">
    <source>
        <dbReference type="EMBL" id="GBN17742.1"/>
    </source>
</evidence>
<name>A0A4Y2LT85_ARAVE</name>